<evidence type="ECO:0000313" key="1">
    <source>
        <dbReference type="EMBL" id="GLC47554.1"/>
    </source>
</evidence>
<sequence length="131" mass="14567">MRKTKPGDFPTADLLIQHVEDLMHMFVWPADKGNKVRARDGEASGSAAAAPAKKAKFEAKSEFKDKCLAPPAGQEGKFGMWIAGLSAAKKQELFKAQKCLLCGRKDHQVWGCAKRQELFDAGKFFYYRKSA</sequence>
<evidence type="ECO:0000313" key="2">
    <source>
        <dbReference type="Proteomes" id="UP001165080"/>
    </source>
</evidence>
<proteinExistence type="predicted"/>
<organism evidence="1 2">
    <name type="scientific">Pleodorina starrii</name>
    <dbReference type="NCBI Taxonomy" id="330485"/>
    <lineage>
        <taxon>Eukaryota</taxon>
        <taxon>Viridiplantae</taxon>
        <taxon>Chlorophyta</taxon>
        <taxon>core chlorophytes</taxon>
        <taxon>Chlorophyceae</taxon>
        <taxon>CS clade</taxon>
        <taxon>Chlamydomonadales</taxon>
        <taxon>Volvocaceae</taxon>
        <taxon>Pleodorina</taxon>
    </lineage>
</organism>
<name>A0A9W6B7Y6_9CHLO</name>
<keyword evidence="2" id="KW-1185">Reference proteome</keyword>
<comment type="caution">
    <text evidence="1">The sequence shown here is derived from an EMBL/GenBank/DDBJ whole genome shotgun (WGS) entry which is preliminary data.</text>
</comment>
<gene>
    <name evidence="1" type="primary">PLESTBF000001</name>
    <name evidence="1" type="ORF">PLESTB_000000600</name>
</gene>
<protein>
    <submittedName>
        <fullName evidence="1">Uncharacterized protein</fullName>
    </submittedName>
</protein>
<dbReference type="AlphaFoldDB" id="A0A9W6B7Y6"/>
<dbReference type="EMBL" id="BRXU01000001">
    <property type="protein sequence ID" value="GLC47554.1"/>
    <property type="molecule type" value="Genomic_DNA"/>
</dbReference>
<accession>A0A9W6B7Y6</accession>
<dbReference type="Proteomes" id="UP001165080">
    <property type="component" value="Unassembled WGS sequence"/>
</dbReference>
<reference evidence="1 2" key="1">
    <citation type="journal article" date="2023" name="Commun. Biol.">
        <title>Reorganization of the ancestral sex-determining regions during the evolution of trioecy in Pleodorina starrii.</title>
        <authorList>
            <person name="Takahashi K."/>
            <person name="Suzuki S."/>
            <person name="Kawai-Toyooka H."/>
            <person name="Yamamoto K."/>
            <person name="Hamaji T."/>
            <person name="Ootsuki R."/>
            <person name="Yamaguchi H."/>
            <person name="Kawachi M."/>
            <person name="Higashiyama T."/>
            <person name="Nozaki H."/>
        </authorList>
    </citation>
    <scope>NUCLEOTIDE SEQUENCE [LARGE SCALE GENOMIC DNA]</scope>
    <source>
        <strain evidence="1 2">NIES-4479</strain>
    </source>
</reference>